<protein>
    <submittedName>
        <fullName evidence="5">FAD-binding protein</fullName>
    </submittedName>
</protein>
<dbReference type="InterPro" id="IPR016164">
    <property type="entry name" value="FAD-linked_Oxase-like_C"/>
</dbReference>
<reference evidence="5 6" key="1">
    <citation type="submission" date="2016-11" db="EMBL/GenBank/DDBJ databases">
        <title>Trade-off between light-utilization and light-protection in marine flavobacteria.</title>
        <authorList>
            <person name="Kumagai Y."/>
        </authorList>
    </citation>
    <scope>NUCLEOTIDE SEQUENCE [LARGE SCALE GENOMIC DNA]</scope>
    <source>
        <strain evidence="5 6">NBRC 107125</strain>
    </source>
</reference>
<dbReference type="InterPro" id="IPR036318">
    <property type="entry name" value="FAD-bd_PCMH-like_sf"/>
</dbReference>
<dbReference type="InterPro" id="IPR016166">
    <property type="entry name" value="FAD-bd_PCMH"/>
</dbReference>
<dbReference type="AlphaFoldDB" id="A0A1X9N867"/>
<dbReference type="PANTHER" id="PTHR11748:SF111">
    <property type="entry name" value="D-LACTATE DEHYDROGENASE, MITOCHONDRIAL-RELATED"/>
    <property type="match status" value="1"/>
</dbReference>
<dbReference type="PROSITE" id="PS51387">
    <property type="entry name" value="FAD_PCMH"/>
    <property type="match status" value="1"/>
</dbReference>
<dbReference type="InterPro" id="IPR016169">
    <property type="entry name" value="FAD-bd_PCMH_sub2"/>
</dbReference>
<evidence type="ECO:0000259" key="4">
    <source>
        <dbReference type="PROSITE" id="PS51387"/>
    </source>
</evidence>
<dbReference type="Gene3D" id="3.30.465.10">
    <property type="match status" value="1"/>
</dbReference>
<dbReference type="Proteomes" id="UP000193450">
    <property type="component" value="Chromosome"/>
</dbReference>
<dbReference type="GO" id="GO:1903457">
    <property type="term" value="P:lactate catabolic process"/>
    <property type="evidence" value="ECO:0007669"/>
    <property type="project" value="TreeGrafter"/>
</dbReference>
<evidence type="ECO:0000256" key="3">
    <source>
        <dbReference type="ARBA" id="ARBA00022827"/>
    </source>
</evidence>
<dbReference type="InterPro" id="IPR006094">
    <property type="entry name" value="Oxid_FAD_bind_N"/>
</dbReference>
<accession>A0A1X9N867</accession>
<dbReference type="OrthoDB" id="9811557at2"/>
<evidence type="ECO:0000313" key="5">
    <source>
        <dbReference type="EMBL" id="ARN73351.1"/>
    </source>
</evidence>
<keyword evidence="2" id="KW-0285">Flavoprotein</keyword>
<name>A0A1X9N867_9GAMM</name>
<dbReference type="STRING" id="716816.BST96_04045"/>
<evidence type="ECO:0000256" key="2">
    <source>
        <dbReference type="ARBA" id="ARBA00022630"/>
    </source>
</evidence>
<proteinExistence type="inferred from homology"/>
<dbReference type="GO" id="GO:0008720">
    <property type="term" value="F:D-lactate dehydrogenase (NAD+) activity"/>
    <property type="evidence" value="ECO:0007669"/>
    <property type="project" value="TreeGrafter"/>
</dbReference>
<dbReference type="SUPFAM" id="SSF56176">
    <property type="entry name" value="FAD-binding/transporter-associated domain-like"/>
    <property type="match status" value="1"/>
</dbReference>
<keyword evidence="3" id="KW-0274">FAD</keyword>
<dbReference type="KEGG" id="osg:BST96_04045"/>
<dbReference type="GO" id="GO:0071949">
    <property type="term" value="F:FAD binding"/>
    <property type="evidence" value="ECO:0007669"/>
    <property type="project" value="InterPro"/>
</dbReference>
<evidence type="ECO:0000256" key="1">
    <source>
        <dbReference type="ARBA" id="ARBA00008000"/>
    </source>
</evidence>
<dbReference type="RefSeq" id="WP_085757461.1">
    <property type="nucleotide sequence ID" value="NZ_CP019343.1"/>
</dbReference>
<evidence type="ECO:0000313" key="6">
    <source>
        <dbReference type="Proteomes" id="UP000193450"/>
    </source>
</evidence>
<feature type="domain" description="FAD-binding PCMH-type" evidence="4">
    <location>
        <begin position="36"/>
        <end position="223"/>
    </location>
</feature>
<dbReference type="SUPFAM" id="SSF55103">
    <property type="entry name" value="FAD-linked oxidases, C-terminal domain"/>
    <property type="match status" value="1"/>
</dbReference>
<comment type="similarity">
    <text evidence="1">Belongs to the FAD-binding oxidoreductase/transferase type 4 family.</text>
</comment>
<dbReference type="EMBL" id="CP019343">
    <property type="protein sequence ID" value="ARN73351.1"/>
    <property type="molecule type" value="Genomic_DNA"/>
</dbReference>
<dbReference type="GO" id="GO:0004458">
    <property type="term" value="F:D-lactate dehydrogenase (cytochrome) activity"/>
    <property type="evidence" value="ECO:0007669"/>
    <property type="project" value="TreeGrafter"/>
</dbReference>
<keyword evidence="6" id="KW-1185">Reference proteome</keyword>
<gene>
    <name evidence="5" type="ORF">BST96_04045</name>
</gene>
<dbReference type="Pfam" id="PF01565">
    <property type="entry name" value="FAD_binding_4"/>
    <property type="match status" value="1"/>
</dbReference>
<organism evidence="5 6">
    <name type="scientific">Oceanicoccus sagamiensis</name>
    <dbReference type="NCBI Taxonomy" id="716816"/>
    <lineage>
        <taxon>Bacteria</taxon>
        <taxon>Pseudomonadati</taxon>
        <taxon>Pseudomonadota</taxon>
        <taxon>Gammaproteobacteria</taxon>
        <taxon>Cellvibrionales</taxon>
        <taxon>Spongiibacteraceae</taxon>
        <taxon>Oceanicoccus</taxon>
    </lineage>
</organism>
<dbReference type="PANTHER" id="PTHR11748">
    <property type="entry name" value="D-LACTATE DEHYDROGENASE"/>
    <property type="match status" value="1"/>
</dbReference>
<sequence>MSSESISATLAAIVGPDYVLTDEASCILYAQDVFTRDKTAACVVQPETTEQLSRLVAAAVAAGFAVVPRGGGMSYTSGYVPEEDDSILVDTSRMDAVIAINQEDMYVTVQVGCSWKKLYEALKDTGLRTPFWGPLSGFHATVGGSISQSSVFFGAGLFGASADSVVSLDVVLADGSVLSTGSAAQKNGSPFFRHFGPDLTGLFTCDTGALGIKSTITLRLMPEFKSIRHVSYDFDNYESQIKALSEISRQHLAAQMFGTDPGLGQIRAQRDSLMNDVKALGGVLKAQDSLLGAVKQGAKIAMAGRRLVKNASYPVHANVEERCDAAADEVADQIAAICQQFGGKKIENSVPSIVRANPFNPLNNMVGPQGERWVPVHALLPHSKVIESVKVTEAIYEKYSDMIEKHHIVTGFLFTTVSTNCFFMEPLWFWPDELNELHRETVEGNVLAKQKGFGANLEARHAVESMRKELVAAFSEMGASHLQVGKEYIYRDGLKPEAFELIKAIKAVVDPTRRINPGCLGL</sequence>